<organism evidence="3 4">
    <name type="scientific">Phytophthora citrophthora</name>
    <dbReference type="NCBI Taxonomy" id="4793"/>
    <lineage>
        <taxon>Eukaryota</taxon>
        <taxon>Sar</taxon>
        <taxon>Stramenopiles</taxon>
        <taxon>Oomycota</taxon>
        <taxon>Peronosporomycetes</taxon>
        <taxon>Peronosporales</taxon>
        <taxon>Peronosporaceae</taxon>
        <taxon>Phytophthora</taxon>
    </lineage>
</organism>
<keyword evidence="1" id="KW-0408">Iron</keyword>
<dbReference type="Pfam" id="PF14226">
    <property type="entry name" value="DIOX_N"/>
    <property type="match status" value="1"/>
</dbReference>
<name>A0AAD9LD92_9STRA</name>
<dbReference type="GO" id="GO:0051213">
    <property type="term" value="F:dioxygenase activity"/>
    <property type="evidence" value="ECO:0007669"/>
    <property type="project" value="UniProtKB-KW"/>
</dbReference>
<dbReference type="Gene3D" id="2.60.120.330">
    <property type="entry name" value="B-lactam Antibiotic, Isopenicillin N Synthase, Chain"/>
    <property type="match status" value="1"/>
</dbReference>
<evidence type="ECO:0000313" key="4">
    <source>
        <dbReference type="Proteomes" id="UP001259832"/>
    </source>
</evidence>
<dbReference type="GO" id="GO:0046872">
    <property type="term" value="F:metal ion binding"/>
    <property type="evidence" value="ECO:0007669"/>
    <property type="project" value="UniProtKB-KW"/>
</dbReference>
<dbReference type="InterPro" id="IPR050231">
    <property type="entry name" value="Iron_ascorbate_oxido_reductase"/>
</dbReference>
<evidence type="ECO:0000313" key="3">
    <source>
        <dbReference type="EMBL" id="KAK1931179.1"/>
    </source>
</evidence>
<dbReference type="SUPFAM" id="SSF51197">
    <property type="entry name" value="Clavaminate synthase-like"/>
    <property type="match status" value="1"/>
</dbReference>
<dbReference type="InterPro" id="IPR044861">
    <property type="entry name" value="IPNS-like_FE2OG_OXY"/>
</dbReference>
<keyword evidence="4" id="KW-1185">Reference proteome</keyword>
<protein>
    <submittedName>
        <fullName evidence="3">2-oxoglutarate-dependent dioxygenase</fullName>
    </submittedName>
</protein>
<dbReference type="InterPro" id="IPR027443">
    <property type="entry name" value="IPNS-like_sf"/>
</dbReference>
<reference evidence="3" key="1">
    <citation type="submission" date="2023-08" db="EMBL/GenBank/DDBJ databases">
        <title>Reference Genome Resource for the Citrus Pathogen Phytophthora citrophthora.</title>
        <authorList>
            <person name="Moller H."/>
            <person name="Coetzee B."/>
            <person name="Rose L.J."/>
            <person name="Van Niekerk J.M."/>
        </authorList>
    </citation>
    <scope>NUCLEOTIDE SEQUENCE</scope>
    <source>
        <strain evidence="3">STE-U-9442</strain>
    </source>
</reference>
<dbReference type="PANTHER" id="PTHR47990">
    <property type="entry name" value="2-OXOGLUTARATE (2OG) AND FE(II)-DEPENDENT OXYGENASE SUPERFAMILY PROTEIN-RELATED"/>
    <property type="match status" value="1"/>
</dbReference>
<feature type="domain" description="Fe2OG dioxygenase" evidence="2">
    <location>
        <begin position="184"/>
        <end position="288"/>
    </location>
</feature>
<dbReference type="PRINTS" id="PR00682">
    <property type="entry name" value="IPNSYNTHASE"/>
</dbReference>
<dbReference type="EMBL" id="JASMQC010000035">
    <property type="protein sequence ID" value="KAK1931179.1"/>
    <property type="molecule type" value="Genomic_DNA"/>
</dbReference>
<evidence type="ECO:0000259" key="2">
    <source>
        <dbReference type="PROSITE" id="PS51471"/>
    </source>
</evidence>
<comment type="similarity">
    <text evidence="1">Belongs to the iron/ascorbate-dependent oxidoreductase family.</text>
</comment>
<dbReference type="FunFam" id="2.60.120.330:FF:000012">
    <property type="entry name" value="Gibberellin 20 oxidase 1"/>
    <property type="match status" value="1"/>
</dbReference>
<keyword evidence="1" id="KW-0560">Oxidoreductase</keyword>
<proteinExistence type="inferred from homology"/>
<dbReference type="Pfam" id="PF03171">
    <property type="entry name" value="2OG-FeII_Oxy"/>
    <property type="match status" value="1"/>
</dbReference>
<dbReference type="InterPro" id="IPR005123">
    <property type="entry name" value="Oxoglu/Fe-dep_dioxygenase_dom"/>
</dbReference>
<dbReference type="InterPro" id="IPR026992">
    <property type="entry name" value="DIOX_N"/>
</dbReference>
<accession>A0AAD9LD92</accession>
<dbReference type="AlphaFoldDB" id="A0AAD9LD92"/>
<dbReference type="PROSITE" id="PS51471">
    <property type="entry name" value="FE2OG_OXY"/>
    <property type="match status" value="1"/>
</dbReference>
<keyword evidence="3" id="KW-0223">Dioxygenase</keyword>
<dbReference type="Proteomes" id="UP001259832">
    <property type="component" value="Unassembled WGS sequence"/>
</dbReference>
<keyword evidence="1" id="KW-0479">Metal-binding</keyword>
<comment type="caution">
    <text evidence="3">The sequence shown here is derived from an EMBL/GenBank/DDBJ whole genome shotgun (WGS) entry which is preliminary data.</text>
</comment>
<sequence>MDVRQVPVIDIGALTALSSDVEVNAALRDLKDEKLREIIENVRNAASEWGFFYITNHGLPQQEIEDLQETARSFFRLPVETKRSISRSSSNPRGYVEGELTKNKTDWKECFDFAGPHEDHPSNNKNDRLGGELNQWLDEETLPGFRSEMQTYYSKMEFISRRLLKVFAVALGEEPAFFDQFFKGINSSLLRLNHYPISPEPEKTMGVYHHTDSGALTILLQDDEVASLQVLHRKSQTWVNVPPRKGTYTINIGDLVQVWSNDRFEAPLHRVLASNKAGRFSVPFFYLPSLDVEVEPIVVKEDELPNYRPFSWRQFLLGRVEGNYADLGKENQIGDFKINGPIDVANA</sequence>
<evidence type="ECO:0000256" key="1">
    <source>
        <dbReference type="RuleBase" id="RU003682"/>
    </source>
</evidence>
<gene>
    <name evidence="3" type="ORF">P3T76_013368</name>
</gene>